<keyword evidence="2" id="KW-1185">Reference proteome</keyword>
<gene>
    <name evidence="1" type="ORF">SAMN02745130_03844</name>
</gene>
<dbReference type="InterPro" id="IPR029060">
    <property type="entry name" value="PIN-like_dom_sf"/>
</dbReference>
<evidence type="ECO:0000313" key="1">
    <source>
        <dbReference type="EMBL" id="SKA96079.1"/>
    </source>
</evidence>
<proteinExistence type="predicted"/>
<evidence type="ECO:0008006" key="3">
    <source>
        <dbReference type="Google" id="ProtNLM"/>
    </source>
</evidence>
<dbReference type="AlphaFoldDB" id="A0A1T4Y2Q1"/>
<dbReference type="EMBL" id="FUYB01000033">
    <property type="protein sequence ID" value="SKA96079.1"/>
    <property type="molecule type" value="Genomic_DNA"/>
</dbReference>
<sequence>MRVLLDTCILSELRKPTCPLQVRQAVEARQSSGLFVSVVTIGEITKGPLG</sequence>
<dbReference type="Proteomes" id="UP000190460">
    <property type="component" value="Unassembled WGS sequence"/>
</dbReference>
<accession>A0A1T4Y2Q1</accession>
<dbReference type="RefSeq" id="WP_143594429.1">
    <property type="nucleotide sequence ID" value="NZ_FUYB01000033.1"/>
</dbReference>
<name>A0A1T4Y2Q1_9GAMM</name>
<dbReference type="STRING" id="92487.SAMN02745130_03844"/>
<evidence type="ECO:0000313" key="2">
    <source>
        <dbReference type="Proteomes" id="UP000190460"/>
    </source>
</evidence>
<dbReference type="SUPFAM" id="SSF88723">
    <property type="entry name" value="PIN domain-like"/>
    <property type="match status" value="1"/>
</dbReference>
<organism evidence="1 2">
    <name type="scientific">Thiothrix eikelboomii</name>
    <dbReference type="NCBI Taxonomy" id="92487"/>
    <lineage>
        <taxon>Bacteria</taxon>
        <taxon>Pseudomonadati</taxon>
        <taxon>Pseudomonadota</taxon>
        <taxon>Gammaproteobacteria</taxon>
        <taxon>Thiotrichales</taxon>
        <taxon>Thiotrichaceae</taxon>
        <taxon>Thiothrix</taxon>
    </lineage>
</organism>
<reference evidence="1 2" key="1">
    <citation type="submission" date="2017-02" db="EMBL/GenBank/DDBJ databases">
        <authorList>
            <person name="Peterson S.W."/>
        </authorList>
    </citation>
    <scope>NUCLEOTIDE SEQUENCE [LARGE SCALE GENOMIC DNA]</scope>
    <source>
        <strain evidence="1 2">ATCC 49788</strain>
    </source>
</reference>
<dbReference type="Gene3D" id="3.40.50.1010">
    <property type="entry name" value="5'-nuclease"/>
    <property type="match status" value="1"/>
</dbReference>
<dbReference type="OrthoDB" id="9804823at2"/>
<protein>
    <recommendedName>
        <fullName evidence="3">PIN domain-containing protein</fullName>
    </recommendedName>
</protein>